<sequence>MRKLNDLKGQNKPLQDSAYPIWCSIHNRAGKAKGYEDVTICDDWYIFSNFYKWYEDNYVKGWHVDKDILLQGNREYSPQNCIMVPRVINNLFKRSSSMHGIKGVYLDKRTDKYYAQIRVDGNTKQSGSSLDIHVAHQYYVELRKDRLKELLERFSDCTNQYAYNRLVQAMQQYL</sequence>
<dbReference type="Proteomes" id="UP001468095">
    <property type="component" value="Unassembled WGS sequence"/>
</dbReference>
<keyword evidence="2" id="KW-1185">Reference proteome</keyword>
<evidence type="ECO:0000313" key="2">
    <source>
        <dbReference type="Proteomes" id="UP001468095"/>
    </source>
</evidence>
<evidence type="ECO:0008006" key="3">
    <source>
        <dbReference type="Google" id="ProtNLM"/>
    </source>
</evidence>
<protein>
    <recommendedName>
        <fullName evidence="3">HNH endonuclease</fullName>
    </recommendedName>
</protein>
<dbReference type="EMBL" id="JBCGBG010000001">
    <property type="protein sequence ID" value="MEL7695769.1"/>
    <property type="molecule type" value="Genomic_DNA"/>
</dbReference>
<dbReference type="RefSeq" id="WP_152659091.1">
    <property type="nucleotide sequence ID" value="NZ_JBCGBG010000001.1"/>
</dbReference>
<accession>A0ABU9MI06</accession>
<comment type="caution">
    <text evidence="1">The sequence shown here is derived from an EMBL/GenBank/DDBJ whole genome shotgun (WGS) entry which is preliminary data.</text>
</comment>
<name>A0ABU9MI06_9GAMM</name>
<gene>
    <name evidence="1" type="ORF">AABB92_08840</name>
</gene>
<reference evidence="1 2" key="1">
    <citation type="submission" date="2024-04" db="EMBL/GenBank/DDBJ databases">
        <authorList>
            <person name="Suleimanova A.D."/>
            <person name="Pudova D.S."/>
            <person name="Shagimardanova E.I."/>
            <person name="Sharipova M.R."/>
        </authorList>
    </citation>
    <scope>NUCLEOTIDE SEQUENCE [LARGE SCALE GENOMIC DNA]</scope>
    <source>
        <strain evidence="1 2">3.1</strain>
    </source>
</reference>
<evidence type="ECO:0000313" key="1">
    <source>
        <dbReference type="EMBL" id="MEL7695769.1"/>
    </source>
</evidence>
<organism evidence="1 2">
    <name type="scientific">Pantoea brenneri</name>
    <dbReference type="NCBI Taxonomy" id="472694"/>
    <lineage>
        <taxon>Bacteria</taxon>
        <taxon>Pseudomonadati</taxon>
        <taxon>Pseudomonadota</taxon>
        <taxon>Gammaproteobacteria</taxon>
        <taxon>Enterobacterales</taxon>
        <taxon>Erwiniaceae</taxon>
        <taxon>Pantoea</taxon>
    </lineage>
</organism>
<proteinExistence type="predicted"/>